<keyword evidence="4" id="KW-0408">Iron</keyword>
<dbReference type="PROSITE" id="PS51918">
    <property type="entry name" value="RADICAL_SAM"/>
    <property type="match status" value="1"/>
</dbReference>
<dbReference type="GO" id="GO:0051536">
    <property type="term" value="F:iron-sulfur cluster binding"/>
    <property type="evidence" value="ECO:0007669"/>
    <property type="project" value="UniProtKB-KW"/>
</dbReference>
<dbReference type="EMBL" id="FOJX01000001">
    <property type="protein sequence ID" value="SFA72544.1"/>
    <property type="molecule type" value="Genomic_DNA"/>
</dbReference>
<evidence type="ECO:0000313" key="7">
    <source>
        <dbReference type="EMBL" id="SFA72544.1"/>
    </source>
</evidence>
<dbReference type="PANTHER" id="PTHR43409">
    <property type="entry name" value="ANAEROBIC MAGNESIUM-PROTOPORPHYRIN IX MONOMETHYL ESTER CYCLASE-RELATED"/>
    <property type="match status" value="1"/>
</dbReference>
<dbReference type="SFLD" id="SFLDG01082">
    <property type="entry name" value="B12-binding_domain_containing"/>
    <property type="match status" value="1"/>
</dbReference>
<reference evidence="7 8" key="1">
    <citation type="submission" date="2016-10" db="EMBL/GenBank/DDBJ databases">
        <authorList>
            <person name="de Groot N.N."/>
        </authorList>
    </citation>
    <scope>NUCLEOTIDE SEQUENCE [LARGE SCALE GENOMIC DNA]</scope>
    <source>
        <strain evidence="7 8">L14</strain>
    </source>
</reference>
<dbReference type="Pfam" id="PF04055">
    <property type="entry name" value="Radical_SAM"/>
    <property type="match status" value="1"/>
</dbReference>
<dbReference type="SFLD" id="SFLDG01095">
    <property type="entry name" value="Uncharacterised_Radical_SAM_Su"/>
    <property type="match status" value="1"/>
</dbReference>
<organism evidence="7 8">
    <name type="scientific">Selenomonas ruminantium</name>
    <dbReference type="NCBI Taxonomy" id="971"/>
    <lineage>
        <taxon>Bacteria</taxon>
        <taxon>Bacillati</taxon>
        <taxon>Bacillota</taxon>
        <taxon>Negativicutes</taxon>
        <taxon>Selenomonadales</taxon>
        <taxon>Selenomonadaceae</taxon>
        <taxon>Selenomonas</taxon>
    </lineage>
</organism>
<dbReference type="SUPFAM" id="SSF102114">
    <property type="entry name" value="Radical SAM enzymes"/>
    <property type="match status" value="1"/>
</dbReference>
<dbReference type="Gene3D" id="3.80.30.20">
    <property type="entry name" value="tm_1862 like domain"/>
    <property type="match status" value="1"/>
</dbReference>
<dbReference type="AlphaFoldDB" id="A0A1I0V827"/>
<name>A0A1I0V827_SELRU</name>
<gene>
    <name evidence="7" type="ORF">SAMN05216587_101370</name>
</gene>
<dbReference type="InterPro" id="IPR058240">
    <property type="entry name" value="rSAM_sf"/>
</dbReference>
<proteinExistence type="predicted"/>
<dbReference type="InterPro" id="IPR007197">
    <property type="entry name" value="rSAM"/>
</dbReference>
<dbReference type="InterPro" id="IPR006638">
    <property type="entry name" value="Elp3/MiaA/NifB-like_rSAM"/>
</dbReference>
<evidence type="ECO:0000256" key="2">
    <source>
        <dbReference type="ARBA" id="ARBA00022691"/>
    </source>
</evidence>
<dbReference type="InterPro" id="IPR051198">
    <property type="entry name" value="BchE-like"/>
</dbReference>
<accession>A0A1I0V827</accession>
<dbReference type="CDD" id="cd01335">
    <property type="entry name" value="Radical_SAM"/>
    <property type="match status" value="1"/>
</dbReference>
<dbReference type="PANTHER" id="PTHR43409:SF4">
    <property type="entry name" value="RADICAL SAM SUPERFAMILY PROTEIN"/>
    <property type="match status" value="1"/>
</dbReference>
<dbReference type="RefSeq" id="WP_074812187.1">
    <property type="nucleotide sequence ID" value="NZ_FOJX01000001.1"/>
</dbReference>
<dbReference type="SMART" id="SM00729">
    <property type="entry name" value="Elp3"/>
    <property type="match status" value="1"/>
</dbReference>
<dbReference type="Proteomes" id="UP000183843">
    <property type="component" value="Unassembled WGS sequence"/>
</dbReference>
<evidence type="ECO:0000256" key="1">
    <source>
        <dbReference type="ARBA" id="ARBA00001966"/>
    </source>
</evidence>
<keyword evidence="5" id="KW-0411">Iron-sulfur</keyword>
<evidence type="ECO:0000259" key="6">
    <source>
        <dbReference type="PROSITE" id="PS51918"/>
    </source>
</evidence>
<dbReference type="GO" id="GO:0003824">
    <property type="term" value="F:catalytic activity"/>
    <property type="evidence" value="ECO:0007669"/>
    <property type="project" value="InterPro"/>
</dbReference>
<protein>
    <submittedName>
        <fullName evidence="7">Radical SAM superfamily protein</fullName>
    </submittedName>
</protein>
<keyword evidence="2" id="KW-0949">S-adenosyl-L-methionine</keyword>
<feature type="domain" description="Radical SAM core" evidence="6">
    <location>
        <begin position="11"/>
        <end position="241"/>
    </location>
</feature>
<evidence type="ECO:0000256" key="3">
    <source>
        <dbReference type="ARBA" id="ARBA00022723"/>
    </source>
</evidence>
<dbReference type="InterPro" id="IPR023404">
    <property type="entry name" value="rSAM_horseshoe"/>
</dbReference>
<evidence type="ECO:0000256" key="4">
    <source>
        <dbReference type="ARBA" id="ARBA00023004"/>
    </source>
</evidence>
<dbReference type="SFLD" id="SFLDS00029">
    <property type="entry name" value="Radical_SAM"/>
    <property type="match status" value="1"/>
</dbReference>
<keyword evidence="3" id="KW-0479">Metal-binding</keyword>
<dbReference type="GO" id="GO:0046872">
    <property type="term" value="F:metal ion binding"/>
    <property type="evidence" value="ECO:0007669"/>
    <property type="project" value="UniProtKB-KW"/>
</dbReference>
<evidence type="ECO:0000313" key="8">
    <source>
        <dbReference type="Proteomes" id="UP000183843"/>
    </source>
</evidence>
<comment type="cofactor">
    <cofactor evidence="1">
        <name>[4Fe-4S] cluster</name>
        <dbReference type="ChEBI" id="CHEBI:49883"/>
    </cofactor>
</comment>
<sequence length="292" mass="33416">MHFSSGINRPPYEAADGFLQITSGCSHGKCEFCTFYKDSPFKLSPMEEIEEDIKELAQSGWDFDRIYLQGADLFIRRTEDLLHIADLINRYLPQVKTIGGYARVDNLRNKTVEQLKELADRGYGYFYFGVESGDDKLLDRMNKGYHADLVLEQCRKMDEAGMPWIANFLGGLGGHNWGLTHAQETAKLYNQLKPAMVYASELTLFPDTPLSRDVAAGKYEEATETERIAEMQEFIRCLDIPTIFRAEHVTMPIRLNGRLPEDKDALIAQLQRLLDDNGEEVLQRYRSRVNSL</sequence>
<evidence type="ECO:0000256" key="5">
    <source>
        <dbReference type="ARBA" id="ARBA00023014"/>
    </source>
</evidence>